<dbReference type="InterPro" id="IPR032427">
    <property type="entry name" value="P22_portal"/>
</dbReference>
<reference evidence="1" key="1">
    <citation type="journal article" date="2021" name="Proc. Natl. Acad. Sci. U.S.A.">
        <title>A Catalog of Tens of Thousands of Viruses from Human Metagenomes Reveals Hidden Associations with Chronic Diseases.</title>
        <authorList>
            <person name="Tisza M.J."/>
            <person name="Buck C.B."/>
        </authorList>
    </citation>
    <scope>NUCLEOTIDE SEQUENCE</scope>
    <source>
        <strain evidence="1">CtagO6</strain>
    </source>
</reference>
<evidence type="ECO:0000313" key="1">
    <source>
        <dbReference type="EMBL" id="DAD96302.1"/>
    </source>
</evidence>
<sequence>MDEIMDVMPAENVLGEIIGRQQVLEATQTLQKYKQGKANLEARVIANEQWWKLQNDEDARQRLRPGDVQETKSAWLWNVISAHHATSMDNYPAPNILPHEESDQQEAATLSSIVPVVLAQNNFEDTYSDVEWRRAIAGTGFYKVMWDAKKLNGLGDISVVQTDILNLFWEPGIVDLQASHNMFHVELMANEDIESQFPQAKGKLSTPTVTVSEYVWDDTIDTTGKSAVVDWYYKRSVNGKTVLHYCRYVNDVVLYSSENEGLEDGYYEHGKYPFVAAALYPIEGTLAGYGYIDIGKGTQTEIDMINNAVVQNTMYNATPRYFVRQDGQVNEDEYREWKKHFIHVGGNLGADAIRPVDTNDVNGNYIEFLNMKIQELKEVSGNRDVSNGSTSGGATAASAIAALQEAGAKLDRDVNKGSYRAFREVVYMVIELIRQFYDQPRQFRITGENGEMEFATYSNANIRPQQQLILGQDYGYRTPEFDIEVTAQKSSPYQKQTQNELMLQFYQLGFFNPELADQALAALKGMDFDRKQEIVKIVTQNKTMADQIAQLQQVILQLTGAIDPSGQLAQQYAAVLGGQTQSAPNLWIDVQTNQEHANVRNARERVAEQSDPNSGGAQV</sequence>
<dbReference type="EMBL" id="BK015215">
    <property type="protein sequence ID" value="DAD96302.1"/>
    <property type="molecule type" value="Genomic_DNA"/>
</dbReference>
<accession>A0A8S5NNJ5</accession>
<organism evidence="1">
    <name type="scientific">Myoviridae sp. ctagO6</name>
    <dbReference type="NCBI Taxonomy" id="2826667"/>
    <lineage>
        <taxon>Viruses</taxon>
        <taxon>Duplodnaviria</taxon>
        <taxon>Heunggongvirae</taxon>
        <taxon>Uroviricota</taxon>
        <taxon>Caudoviricetes</taxon>
    </lineage>
</organism>
<name>A0A8S5NNJ5_9CAUD</name>
<proteinExistence type="predicted"/>
<protein>
    <submittedName>
        <fullName evidence="1">Portal protein</fullName>
    </submittedName>
</protein>
<dbReference type="Pfam" id="PF16510">
    <property type="entry name" value="P22_portal"/>
    <property type="match status" value="1"/>
</dbReference>